<evidence type="ECO:0000256" key="1">
    <source>
        <dbReference type="SAM" id="Phobius"/>
    </source>
</evidence>
<organism evidence="2 3">
    <name type="scientific">Wuchereria bancrofti</name>
    <dbReference type="NCBI Taxonomy" id="6293"/>
    <lineage>
        <taxon>Eukaryota</taxon>
        <taxon>Metazoa</taxon>
        <taxon>Ecdysozoa</taxon>
        <taxon>Nematoda</taxon>
        <taxon>Chromadorea</taxon>
        <taxon>Rhabditida</taxon>
        <taxon>Spirurina</taxon>
        <taxon>Spiruromorpha</taxon>
        <taxon>Filarioidea</taxon>
        <taxon>Onchocercidae</taxon>
        <taxon>Wuchereria</taxon>
    </lineage>
</organism>
<reference evidence="2" key="2">
    <citation type="journal article" date="2016" name="Mol. Ecol.">
        <title>Population genomics of the filarial nematode parasite Wuchereria bancrofti from mosquitoes.</title>
        <authorList>
            <person name="Small S.T."/>
            <person name="Reimer L.J."/>
            <person name="Tisch D.J."/>
            <person name="King C.L."/>
            <person name="Christensen B.M."/>
            <person name="Siba P.M."/>
            <person name="Kazura J.W."/>
            <person name="Serre D."/>
            <person name="Zimmerman P.A."/>
        </authorList>
    </citation>
    <scope>NUCLEOTIDE SEQUENCE</scope>
    <source>
        <strain evidence="2">pt0022</strain>
    </source>
</reference>
<reference evidence="2" key="1">
    <citation type="submission" date="2015-03" db="EMBL/GenBank/DDBJ databases">
        <title>Wuchereria bancrofti Genome Sequencing Papua New Guinea Strain.</title>
        <authorList>
            <person name="Small S.T."/>
            <person name="Serre D."/>
            <person name="Zimmerman P.A."/>
        </authorList>
    </citation>
    <scope>NUCLEOTIDE SEQUENCE [LARGE SCALE GENOMIC DNA]</scope>
    <source>
        <strain evidence="2">pt0022</strain>
    </source>
</reference>
<dbReference type="AlphaFoldDB" id="A0AAF5PHJ6"/>
<reference evidence="3" key="3">
    <citation type="submission" date="2024-02" db="UniProtKB">
        <authorList>
            <consortium name="WormBaseParasite"/>
        </authorList>
    </citation>
    <scope>IDENTIFICATION</scope>
    <source>
        <strain evidence="3">pt0022</strain>
    </source>
</reference>
<dbReference type="WBParaSite" id="mrna-Wban_00781">
    <property type="protein sequence ID" value="mrna-Wban_00781"/>
    <property type="gene ID" value="Wban_00781"/>
</dbReference>
<keyword evidence="1" id="KW-0812">Transmembrane</keyword>
<feature type="transmembrane region" description="Helical" evidence="1">
    <location>
        <begin position="29"/>
        <end position="54"/>
    </location>
</feature>
<evidence type="ECO:0008006" key="4">
    <source>
        <dbReference type="Google" id="ProtNLM"/>
    </source>
</evidence>
<name>A0AAF5PHJ6_WUCBA</name>
<evidence type="ECO:0000313" key="3">
    <source>
        <dbReference type="WBParaSite" id="mrna-Wban_00781"/>
    </source>
</evidence>
<keyword evidence="1" id="KW-0472">Membrane</keyword>
<keyword evidence="1" id="KW-1133">Transmembrane helix</keyword>
<protein>
    <recommendedName>
        <fullName evidence="4">Transmembrane protein</fullName>
    </recommendedName>
</protein>
<proteinExistence type="predicted"/>
<sequence>MSLDGSDFIGVRSKFIVRKPSSYCTTIDFHLISVLCFVMIFTLFSMLELSYFCVKE</sequence>
<evidence type="ECO:0000313" key="2">
    <source>
        <dbReference type="Proteomes" id="UP000093561"/>
    </source>
</evidence>
<dbReference type="Proteomes" id="UP000093561">
    <property type="component" value="Unassembled WGS sequence"/>
</dbReference>
<accession>A0AAF5PHJ6</accession>